<gene>
    <name evidence="5" type="ORF">A605_03600</name>
</gene>
<dbReference type="InterPro" id="IPR013520">
    <property type="entry name" value="Ribonucl_H"/>
</dbReference>
<dbReference type="SMART" id="SM00479">
    <property type="entry name" value="EXOIII"/>
    <property type="match status" value="1"/>
</dbReference>
<keyword evidence="2" id="KW-0378">Hydrolase</keyword>
<dbReference type="KEGG" id="chn:A605_03600"/>
<accession>M1P4Y9</accession>
<organism evidence="5 6">
    <name type="scientific">Corynebacterium halotolerans YIM 70093 = DSM 44683</name>
    <dbReference type="NCBI Taxonomy" id="1121362"/>
    <lineage>
        <taxon>Bacteria</taxon>
        <taxon>Bacillati</taxon>
        <taxon>Actinomycetota</taxon>
        <taxon>Actinomycetes</taxon>
        <taxon>Mycobacteriales</taxon>
        <taxon>Corynebacteriaceae</taxon>
        <taxon>Corynebacterium</taxon>
    </lineage>
</organism>
<proteinExistence type="predicted"/>
<dbReference type="CDD" id="cd06127">
    <property type="entry name" value="DEDDh"/>
    <property type="match status" value="1"/>
</dbReference>
<evidence type="ECO:0000256" key="3">
    <source>
        <dbReference type="ARBA" id="ARBA00022839"/>
    </source>
</evidence>
<dbReference type="Proteomes" id="UP000011723">
    <property type="component" value="Chromosome"/>
</dbReference>
<dbReference type="PANTHER" id="PTHR30231">
    <property type="entry name" value="DNA POLYMERASE III SUBUNIT EPSILON"/>
    <property type="match status" value="1"/>
</dbReference>
<name>M1P4Y9_9CORY</name>
<dbReference type="EMBL" id="CP003697">
    <property type="protein sequence ID" value="AGF71731.1"/>
    <property type="molecule type" value="Genomic_DNA"/>
</dbReference>
<evidence type="ECO:0000313" key="6">
    <source>
        <dbReference type="Proteomes" id="UP000011723"/>
    </source>
</evidence>
<dbReference type="HOGENOM" id="CLU_1173846_0_0_11"/>
<keyword evidence="3" id="KW-0269">Exonuclease</keyword>
<dbReference type="STRING" id="1121362.A605_03600"/>
<evidence type="ECO:0000259" key="4">
    <source>
        <dbReference type="SMART" id="SM00479"/>
    </source>
</evidence>
<feature type="domain" description="Exonuclease" evidence="4">
    <location>
        <begin position="1"/>
        <end position="149"/>
    </location>
</feature>
<dbReference type="Pfam" id="PF00929">
    <property type="entry name" value="RNase_T"/>
    <property type="match status" value="1"/>
</dbReference>
<evidence type="ECO:0000313" key="5">
    <source>
        <dbReference type="EMBL" id="AGF71731.1"/>
    </source>
</evidence>
<dbReference type="GO" id="GO:0003676">
    <property type="term" value="F:nucleic acid binding"/>
    <property type="evidence" value="ECO:0007669"/>
    <property type="project" value="InterPro"/>
</dbReference>
<dbReference type="InterPro" id="IPR012337">
    <property type="entry name" value="RNaseH-like_sf"/>
</dbReference>
<sequence>MVEVAVCITDIDFTPLATWHTMIDPQVAVLNADIHGLTDDHLTTAPTFEQIMPALCERLAGLRLIAHNARFDAGFLTAECQRAGTDFCSDPDFTWIDSLHLARRILSGSHRLDALCQRFEITNPAPHMALGDVLATTGVLRAIQKKTRSGLAWIHRCSLGSSGVGIKEMPFWAGIIRLVEGPYPQLRRASLRCNYLILPRRCLHRSMTRTSCQLQVWSRSCAWPMSPACPPWLRNG</sequence>
<dbReference type="AlphaFoldDB" id="M1P4Y9"/>
<protein>
    <recommendedName>
        <fullName evidence="4">Exonuclease domain-containing protein</fullName>
    </recommendedName>
</protein>
<reference evidence="5 6" key="1">
    <citation type="journal article" date="2012" name="Stand. Genomic Sci.">
        <title>Genome sequence of the halotolerant bacterium Corynebacterium halotolerans type strain YIM 70093(T) (= DSM 44683(T)).</title>
        <authorList>
            <person name="Ruckert C."/>
            <person name="Albersmeier A."/>
            <person name="Al-Dilaimi A."/>
            <person name="Niehaus K."/>
            <person name="Szczepanowski R."/>
            <person name="Kalinowski J."/>
        </authorList>
    </citation>
    <scope>NUCLEOTIDE SEQUENCE [LARGE SCALE GENOMIC DNA]</scope>
    <source>
        <strain evidence="5">YIM 70093</strain>
    </source>
</reference>
<evidence type="ECO:0000256" key="2">
    <source>
        <dbReference type="ARBA" id="ARBA00022801"/>
    </source>
</evidence>
<keyword evidence="1" id="KW-0540">Nuclease</keyword>
<keyword evidence="6" id="KW-1185">Reference proteome</keyword>
<dbReference type="PANTHER" id="PTHR30231:SF4">
    <property type="entry name" value="PROTEIN NEN2"/>
    <property type="match status" value="1"/>
</dbReference>
<dbReference type="GO" id="GO:0008408">
    <property type="term" value="F:3'-5' exonuclease activity"/>
    <property type="evidence" value="ECO:0007669"/>
    <property type="project" value="TreeGrafter"/>
</dbReference>
<dbReference type="eggNOG" id="COG0847">
    <property type="taxonomic scope" value="Bacteria"/>
</dbReference>
<evidence type="ECO:0000256" key="1">
    <source>
        <dbReference type="ARBA" id="ARBA00022722"/>
    </source>
</evidence>
<dbReference type="InterPro" id="IPR036397">
    <property type="entry name" value="RNaseH_sf"/>
</dbReference>
<dbReference type="SUPFAM" id="SSF53098">
    <property type="entry name" value="Ribonuclease H-like"/>
    <property type="match status" value="1"/>
</dbReference>
<dbReference type="Gene3D" id="3.30.420.10">
    <property type="entry name" value="Ribonuclease H-like superfamily/Ribonuclease H"/>
    <property type="match status" value="1"/>
</dbReference>